<name>A0ABQ3VVW8_9LACO</name>
<dbReference type="Pfam" id="PF00589">
    <property type="entry name" value="Phage_integrase"/>
    <property type="match status" value="1"/>
</dbReference>
<dbReference type="RefSeq" id="WP_203628676.1">
    <property type="nucleotide sequence ID" value="NZ_BNJR01000003.1"/>
</dbReference>
<dbReference type="EMBL" id="BNJR01000003">
    <property type="protein sequence ID" value="GHP12591.1"/>
    <property type="molecule type" value="Genomic_DNA"/>
</dbReference>
<dbReference type="SUPFAM" id="SSF56349">
    <property type="entry name" value="DNA breaking-rejoining enzymes"/>
    <property type="match status" value="1"/>
</dbReference>
<dbReference type="Proteomes" id="UP000604765">
    <property type="component" value="Unassembled WGS sequence"/>
</dbReference>
<dbReference type="InterPro" id="IPR011010">
    <property type="entry name" value="DNA_brk_join_enz"/>
</dbReference>
<keyword evidence="4" id="KW-1185">Reference proteome</keyword>
<accession>A0ABQ3VVW8</accession>
<sequence>MAKIVNAYIQKKNYTNPQNFVVYSRYRWAISPTRVNTALHEIYDEHIISKRITFHGLRHTHTNYLINPNEVSFPYISRPLEHANTVVTLKIYSHLFKSAQQEEAQKQLTRLIIWTKKTRKSLKSVA</sequence>
<evidence type="ECO:0000259" key="2">
    <source>
        <dbReference type="Pfam" id="PF00589"/>
    </source>
</evidence>
<comment type="caution">
    <text evidence="3">The sequence shown here is derived from an EMBL/GenBank/DDBJ whole genome shotgun (WGS) entry which is preliminary data.</text>
</comment>
<gene>
    <name evidence="3" type="ORF">YK48G_00160</name>
</gene>
<dbReference type="InterPro" id="IPR013762">
    <property type="entry name" value="Integrase-like_cat_sf"/>
</dbReference>
<evidence type="ECO:0000256" key="1">
    <source>
        <dbReference type="ARBA" id="ARBA00023172"/>
    </source>
</evidence>
<feature type="domain" description="Tyr recombinase" evidence="2">
    <location>
        <begin position="3"/>
        <end position="97"/>
    </location>
</feature>
<evidence type="ECO:0000313" key="4">
    <source>
        <dbReference type="Proteomes" id="UP000604765"/>
    </source>
</evidence>
<proteinExistence type="predicted"/>
<keyword evidence="1" id="KW-0233">DNA recombination</keyword>
<evidence type="ECO:0000313" key="3">
    <source>
        <dbReference type="EMBL" id="GHP12591.1"/>
    </source>
</evidence>
<dbReference type="InterPro" id="IPR002104">
    <property type="entry name" value="Integrase_catalytic"/>
</dbReference>
<reference evidence="3 4" key="1">
    <citation type="journal article" date="2021" name="Int. J. Syst. Evol. Microbiol.">
        <title>Lentilactobacillus fungorum sp. nov., isolated from spent mushroom substrates.</title>
        <authorList>
            <person name="Tohno M."/>
            <person name="Tanizawa Y."/>
            <person name="Kojima Y."/>
            <person name="Sakamoto M."/>
            <person name="Ohkuma M."/>
            <person name="Kobayashi H."/>
        </authorList>
    </citation>
    <scope>NUCLEOTIDE SEQUENCE [LARGE SCALE GENOMIC DNA]</scope>
    <source>
        <strain evidence="3 4">YK48G</strain>
    </source>
</reference>
<dbReference type="Gene3D" id="1.10.443.10">
    <property type="entry name" value="Intergrase catalytic core"/>
    <property type="match status" value="1"/>
</dbReference>
<protein>
    <recommendedName>
        <fullName evidence="2">Tyr recombinase domain-containing protein</fullName>
    </recommendedName>
</protein>
<organism evidence="3 4">
    <name type="scientific">Lentilactobacillus fungorum</name>
    <dbReference type="NCBI Taxonomy" id="2201250"/>
    <lineage>
        <taxon>Bacteria</taxon>
        <taxon>Bacillati</taxon>
        <taxon>Bacillota</taxon>
        <taxon>Bacilli</taxon>
        <taxon>Lactobacillales</taxon>
        <taxon>Lactobacillaceae</taxon>
        <taxon>Lentilactobacillus</taxon>
    </lineage>
</organism>